<protein>
    <submittedName>
        <fullName evidence="4">Spore coat protein</fullName>
    </submittedName>
</protein>
<dbReference type="Proteomes" id="UP001595752">
    <property type="component" value="Unassembled WGS sequence"/>
</dbReference>
<accession>A0ABV8B779</accession>
<reference evidence="5" key="1">
    <citation type="journal article" date="2019" name="Int. J. Syst. Evol. Microbiol.">
        <title>The Global Catalogue of Microorganisms (GCM) 10K type strain sequencing project: providing services to taxonomists for standard genome sequencing and annotation.</title>
        <authorList>
            <consortium name="The Broad Institute Genomics Platform"/>
            <consortium name="The Broad Institute Genome Sequencing Center for Infectious Disease"/>
            <person name="Wu L."/>
            <person name="Ma J."/>
        </authorList>
    </citation>
    <scope>NUCLEOTIDE SEQUENCE [LARGE SCALE GENOMIC DNA]</scope>
    <source>
        <strain evidence="5">CCUG 61889</strain>
    </source>
</reference>
<dbReference type="RefSeq" id="WP_377918549.1">
    <property type="nucleotide sequence ID" value="NZ_JBHRZT010000072.1"/>
</dbReference>
<proteinExistence type="inferred from homology"/>
<dbReference type="EMBL" id="JBHRZT010000072">
    <property type="protein sequence ID" value="MFC3886181.1"/>
    <property type="molecule type" value="Genomic_DNA"/>
</dbReference>
<evidence type="ECO:0000256" key="2">
    <source>
        <dbReference type="ARBA" id="ARBA00024325"/>
    </source>
</evidence>
<name>A0ABV8B779_9BACI</name>
<organism evidence="4 5">
    <name type="scientific">Bacillus songklensis</name>
    <dbReference type="NCBI Taxonomy" id="1069116"/>
    <lineage>
        <taxon>Bacteria</taxon>
        <taxon>Bacillati</taxon>
        <taxon>Bacillota</taxon>
        <taxon>Bacilli</taxon>
        <taxon>Bacillales</taxon>
        <taxon>Bacillaceae</taxon>
        <taxon>Bacillus</taxon>
    </lineage>
</organism>
<gene>
    <name evidence="4" type="ORF">ACFOU2_22920</name>
</gene>
<dbReference type="InterPro" id="IPR012347">
    <property type="entry name" value="Ferritin-like"/>
</dbReference>
<comment type="subcellular location">
    <subcellularLocation>
        <location evidence="2">Spore coat</location>
    </subcellularLocation>
</comment>
<dbReference type="InterPro" id="IPR012851">
    <property type="entry name" value="Spore_coat_CotF-like"/>
</dbReference>
<evidence type="ECO:0000313" key="4">
    <source>
        <dbReference type="EMBL" id="MFC3886181.1"/>
    </source>
</evidence>
<keyword evidence="4" id="KW-0946">Virion</keyword>
<keyword evidence="4" id="KW-0167">Capsid protein</keyword>
<comment type="similarity">
    <text evidence="3">Belongs to the CotF family.</text>
</comment>
<evidence type="ECO:0000256" key="1">
    <source>
        <dbReference type="ARBA" id="ARBA00022969"/>
    </source>
</evidence>
<dbReference type="PANTHER" id="PTHR39183:SF1">
    <property type="entry name" value="SPORE COAT PROTEIN F-LIKE PROTEIN YHCQ"/>
    <property type="match status" value="1"/>
</dbReference>
<dbReference type="Pfam" id="PF07875">
    <property type="entry name" value="Coat_F"/>
    <property type="match status" value="1"/>
</dbReference>
<evidence type="ECO:0000256" key="3">
    <source>
        <dbReference type="ARBA" id="ARBA00024344"/>
    </source>
</evidence>
<comment type="caution">
    <text evidence="4">The sequence shown here is derived from an EMBL/GenBank/DDBJ whole genome shotgun (WGS) entry which is preliminary data.</text>
</comment>
<keyword evidence="1" id="KW-0749">Sporulation</keyword>
<dbReference type="Gene3D" id="1.20.1260.10">
    <property type="match status" value="1"/>
</dbReference>
<dbReference type="PANTHER" id="PTHR39183">
    <property type="entry name" value="SPORE COAT PROTEIN F-LIKE PROTEIN YHCQ"/>
    <property type="match status" value="1"/>
</dbReference>
<sequence length="160" mass="18496">MKRPDHLAWHETLELHELVAFQSGVVKKLKKSIKDISCPTLKALYRTAIQSGEKNLKELLKFIPYAPEVSETYREDERAFFAGDLLGASKTAVRNYAAAITETATPSLRAVFVRHLNKAIELHYQVFEYMYQKSYYPAYELEKLLQNDMKMARSAIDMPY</sequence>
<evidence type="ECO:0000313" key="5">
    <source>
        <dbReference type="Proteomes" id="UP001595752"/>
    </source>
</evidence>
<keyword evidence="5" id="KW-1185">Reference proteome</keyword>